<dbReference type="InterPro" id="IPR002925">
    <property type="entry name" value="Dienelactn_hydro"/>
</dbReference>
<dbReference type="InterPro" id="IPR050300">
    <property type="entry name" value="GDXG_lipolytic_enzyme"/>
</dbReference>
<dbReference type="SUPFAM" id="SSF53474">
    <property type="entry name" value="alpha/beta-Hydrolases"/>
    <property type="match status" value="1"/>
</dbReference>
<dbReference type="Proteomes" id="UP001202961">
    <property type="component" value="Unassembled WGS sequence"/>
</dbReference>
<evidence type="ECO:0000259" key="4">
    <source>
        <dbReference type="Pfam" id="PF01738"/>
    </source>
</evidence>
<protein>
    <submittedName>
        <fullName evidence="6">Alpha/beta hydrolase</fullName>
    </submittedName>
</protein>
<keyword evidence="2 6" id="KW-0378">Hydrolase</keyword>
<name>A0ABT0U317_9BACT</name>
<evidence type="ECO:0000256" key="3">
    <source>
        <dbReference type="SAM" id="SignalP"/>
    </source>
</evidence>
<evidence type="ECO:0000313" key="6">
    <source>
        <dbReference type="EMBL" id="MCM2371279.1"/>
    </source>
</evidence>
<evidence type="ECO:0000256" key="2">
    <source>
        <dbReference type="ARBA" id="ARBA00022801"/>
    </source>
</evidence>
<organism evidence="6 7">
    <name type="scientific">Aporhodopirellula aestuarii</name>
    <dbReference type="NCBI Taxonomy" id="2950107"/>
    <lineage>
        <taxon>Bacteria</taxon>
        <taxon>Pseudomonadati</taxon>
        <taxon>Planctomycetota</taxon>
        <taxon>Planctomycetia</taxon>
        <taxon>Pirellulales</taxon>
        <taxon>Pirellulaceae</taxon>
        <taxon>Aporhodopirellula</taxon>
    </lineage>
</organism>
<dbReference type="Pfam" id="PF20434">
    <property type="entry name" value="BD-FAE"/>
    <property type="match status" value="1"/>
</dbReference>
<dbReference type="Gene3D" id="3.40.50.1820">
    <property type="entry name" value="alpha/beta hydrolase"/>
    <property type="match status" value="1"/>
</dbReference>
<keyword evidence="3" id="KW-0732">Signal</keyword>
<sequence length="290" mass="31519">MRNTMTVLVVASVCLLNIARCAAFEPDEQLVYKTIDDVELKVDVFHPKGHQPSDKAAAIVFFFGGGWNGGSTAQFHEQASYFADRGMVAFSADYRVKSRNKTTPFECVKDGKSVIRWLRKHAAELGIDPNRIVAAGGSAGGHVAACTGVIEGHDEAGEDLSVSSVPNAMILFNPVIDTTAKGYGLSKVGEDRQTEISPCHQVRPGIVPTAIFHGTADTTVPFENAERFAKLMKEAGNRCELVSFEGQGHGFFNSKSFRPKTKDLSHYQRTIDASDQFLQSLGFLDAKATE</sequence>
<evidence type="ECO:0000313" key="7">
    <source>
        <dbReference type="Proteomes" id="UP001202961"/>
    </source>
</evidence>
<comment type="caution">
    <text evidence="6">The sequence shown here is derived from an EMBL/GenBank/DDBJ whole genome shotgun (WGS) entry which is preliminary data.</text>
</comment>
<dbReference type="PANTHER" id="PTHR48081:SF30">
    <property type="entry name" value="ACETYL-HYDROLASE LIPR-RELATED"/>
    <property type="match status" value="1"/>
</dbReference>
<feature type="signal peptide" evidence="3">
    <location>
        <begin position="1"/>
        <end position="22"/>
    </location>
</feature>
<evidence type="ECO:0000259" key="5">
    <source>
        <dbReference type="Pfam" id="PF20434"/>
    </source>
</evidence>
<dbReference type="InterPro" id="IPR049492">
    <property type="entry name" value="BD-FAE-like_dom"/>
</dbReference>
<dbReference type="Pfam" id="PF01738">
    <property type="entry name" value="DLH"/>
    <property type="match status" value="1"/>
</dbReference>
<reference evidence="6 7" key="1">
    <citation type="journal article" date="2022" name="Syst. Appl. Microbiol.">
        <title>Rhodopirellula aestuarii sp. nov., a novel member of the genus Rhodopirellula isolated from brackish sediments collected in the Tagus River estuary, Portugal.</title>
        <authorList>
            <person name="Vitorino I.R."/>
            <person name="Klimek D."/>
            <person name="Calusinska M."/>
            <person name="Lobo-da-Cunha A."/>
            <person name="Vasconcelos V."/>
            <person name="Lage O.M."/>
        </authorList>
    </citation>
    <scope>NUCLEOTIDE SEQUENCE [LARGE SCALE GENOMIC DNA]</scope>
    <source>
        <strain evidence="6 7">ICT_H3.1</strain>
    </source>
</reference>
<keyword evidence="7" id="KW-1185">Reference proteome</keyword>
<proteinExistence type="inferred from homology"/>
<evidence type="ECO:0000256" key="1">
    <source>
        <dbReference type="ARBA" id="ARBA00010515"/>
    </source>
</evidence>
<feature type="chain" id="PRO_5045248289" evidence="3">
    <location>
        <begin position="23"/>
        <end position="290"/>
    </location>
</feature>
<dbReference type="PANTHER" id="PTHR48081">
    <property type="entry name" value="AB HYDROLASE SUPERFAMILY PROTEIN C4A8.06C"/>
    <property type="match status" value="1"/>
</dbReference>
<feature type="domain" description="Dienelactone hydrolase" evidence="4">
    <location>
        <begin position="174"/>
        <end position="257"/>
    </location>
</feature>
<dbReference type="InterPro" id="IPR029058">
    <property type="entry name" value="AB_hydrolase_fold"/>
</dbReference>
<comment type="similarity">
    <text evidence="1">Belongs to the 'GDXG' lipolytic enzyme family.</text>
</comment>
<gene>
    <name evidence="6" type="ORF">NB063_11745</name>
</gene>
<feature type="domain" description="BD-FAE-like" evidence="5">
    <location>
        <begin position="43"/>
        <end position="160"/>
    </location>
</feature>
<dbReference type="EMBL" id="JAMQBK010000030">
    <property type="protein sequence ID" value="MCM2371279.1"/>
    <property type="molecule type" value="Genomic_DNA"/>
</dbReference>
<dbReference type="GO" id="GO:0016787">
    <property type="term" value="F:hydrolase activity"/>
    <property type="evidence" value="ECO:0007669"/>
    <property type="project" value="UniProtKB-KW"/>
</dbReference>
<accession>A0ABT0U317</accession>